<dbReference type="Pfam" id="PF07664">
    <property type="entry name" value="FeoB_C"/>
    <property type="match status" value="1"/>
</dbReference>
<evidence type="ECO:0000256" key="14">
    <source>
        <dbReference type="PIRSR" id="PIRSR603373-1"/>
    </source>
</evidence>
<comment type="function">
    <text evidence="16">Probable transporter of a GTP-driven Fe(2+) uptake system.</text>
</comment>
<dbReference type="InterPro" id="IPR050860">
    <property type="entry name" value="FeoB_GTPase"/>
</dbReference>
<keyword evidence="6 16" id="KW-0812">Transmembrane</keyword>
<evidence type="ECO:0000259" key="17">
    <source>
        <dbReference type="PROSITE" id="PS51711"/>
    </source>
</evidence>
<keyword evidence="4 16" id="KW-0410">Iron transport</keyword>
<name>A0A1Q2MDX2_9BACT</name>
<dbReference type="InterPro" id="IPR030389">
    <property type="entry name" value="G_FEOB_dom"/>
</dbReference>
<feature type="binding site" evidence="15">
    <location>
        <position position="24"/>
    </location>
    <ligand>
        <name>Mg(2+)</name>
        <dbReference type="ChEBI" id="CHEBI:18420"/>
        <label>2</label>
    </ligand>
</feature>
<feature type="transmembrane region" description="Helical" evidence="16">
    <location>
        <begin position="659"/>
        <end position="681"/>
    </location>
</feature>
<comment type="subcellular location">
    <subcellularLocation>
        <location evidence="1 16">Cell inner membrane</location>
        <topology evidence="1 16">Multi-pass membrane protein</topology>
    </subcellularLocation>
</comment>
<dbReference type="PRINTS" id="PR00326">
    <property type="entry name" value="GTP1OBG"/>
</dbReference>
<dbReference type="EMBL" id="CP019646">
    <property type="protein sequence ID" value="AQQ70901.1"/>
    <property type="molecule type" value="Genomic_DNA"/>
</dbReference>
<feature type="binding site" evidence="15">
    <location>
        <position position="21"/>
    </location>
    <ligand>
        <name>Mg(2+)</name>
        <dbReference type="ChEBI" id="CHEBI:18420"/>
        <label>2</label>
    </ligand>
</feature>
<evidence type="ECO:0000256" key="5">
    <source>
        <dbReference type="ARBA" id="ARBA00022519"/>
    </source>
</evidence>
<dbReference type="NCBIfam" id="TIGR00231">
    <property type="entry name" value="small_GTP"/>
    <property type="match status" value="1"/>
</dbReference>
<dbReference type="Proteomes" id="UP000188181">
    <property type="component" value="Chromosome"/>
</dbReference>
<dbReference type="CDD" id="cd01879">
    <property type="entry name" value="FeoB"/>
    <property type="match status" value="1"/>
</dbReference>
<feature type="binding site" evidence="14">
    <location>
        <begin position="116"/>
        <end position="119"/>
    </location>
    <ligand>
        <name>GTP</name>
        <dbReference type="ChEBI" id="CHEBI:37565"/>
        <label>4</label>
    </ligand>
</feature>
<dbReference type="Gene3D" id="1.10.287.1770">
    <property type="match status" value="1"/>
</dbReference>
<evidence type="ECO:0000256" key="8">
    <source>
        <dbReference type="ARBA" id="ARBA00022989"/>
    </source>
</evidence>
<evidence type="ECO:0000256" key="16">
    <source>
        <dbReference type="RuleBase" id="RU362098"/>
    </source>
</evidence>
<feature type="binding site" evidence="15">
    <location>
        <position position="22"/>
    </location>
    <ligand>
        <name>Mg(2+)</name>
        <dbReference type="ChEBI" id="CHEBI:18420"/>
        <label>1</label>
    </ligand>
</feature>
<keyword evidence="11 14" id="KW-0342">GTP-binding</keyword>
<evidence type="ECO:0000256" key="3">
    <source>
        <dbReference type="ARBA" id="ARBA00022475"/>
    </source>
</evidence>
<keyword evidence="9 16" id="KW-0408">Iron</keyword>
<feature type="transmembrane region" description="Helical" evidence="16">
    <location>
        <begin position="516"/>
        <end position="535"/>
    </location>
</feature>
<protein>
    <recommendedName>
        <fullName evidence="13 16">Ferrous iron transport protein B</fullName>
    </recommendedName>
</protein>
<keyword evidence="2 16" id="KW-0813">Transport</keyword>
<dbReference type="PANTHER" id="PTHR43185:SF1">
    <property type="entry name" value="FE(2+) TRANSPORTER FEOB"/>
    <property type="match status" value="1"/>
</dbReference>
<feature type="transmembrane region" description="Helical" evidence="16">
    <location>
        <begin position="284"/>
        <end position="303"/>
    </location>
</feature>
<feature type="transmembrane region" description="Helical" evidence="16">
    <location>
        <begin position="630"/>
        <end position="652"/>
    </location>
</feature>
<dbReference type="FunFam" id="3.40.50.300:FF:000426">
    <property type="entry name" value="Ferrous iron transport protein B"/>
    <property type="match status" value="1"/>
</dbReference>
<feature type="transmembrane region" description="Helical" evidence="16">
    <location>
        <begin position="399"/>
        <end position="419"/>
    </location>
</feature>
<reference evidence="19" key="1">
    <citation type="submission" date="2017-02" db="EMBL/GenBank/DDBJ databases">
        <title>Comparative genomics and description of representatives of a novel lineage of planctomycetes thriving in anoxic sediments.</title>
        <authorList>
            <person name="Spring S."/>
            <person name="Bunk B."/>
            <person name="Sproer C."/>
        </authorList>
    </citation>
    <scope>NUCLEOTIDE SEQUENCE [LARGE SCALE GENOMIC DNA]</scope>
    <source>
        <strain evidence="19">SM-Chi-D1</strain>
    </source>
</reference>
<gene>
    <name evidence="18" type="primary">feoB</name>
    <name evidence="18" type="ORF">SMSP2_01263</name>
</gene>
<dbReference type="InterPro" id="IPR011642">
    <property type="entry name" value="Gate_dom"/>
</dbReference>
<evidence type="ECO:0000256" key="2">
    <source>
        <dbReference type="ARBA" id="ARBA00022448"/>
    </source>
</evidence>
<dbReference type="InterPro" id="IPR027417">
    <property type="entry name" value="P-loop_NTPase"/>
</dbReference>
<dbReference type="GO" id="GO:0046872">
    <property type="term" value="F:metal ion binding"/>
    <property type="evidence" value="ECO:0007669"/>
    <property type="project" value="UniProtKB-KW"/>
</dbReference>
<comment type="caution">
    <text evidence="16">Lacks conserved residue(s) required for the propagation of feature annotation.</text>
</comment>
<evidence type="ECO:0000256" key="11">
    <source>
        <dbReference type="ARBA" id="ARBA00023134"/>
    </source>
</evidence>
<accession>A0A1Q2MDX2</accession>
<dbReference type="GO" id="GO:0005886">
    <property type="term" value="C:plasma membrane"/>
    <property type="evidence" value="ECO:0007669"/>
    <property type="project" value="UniProtKB-SubCell"/>
</dbReference>
<keyword evidence="3" id="KW-1003">Cell membrane</keyword>
<dbReference type="PROSITE" id="PS51711">
    <property type="entry name" value="G_FEOB"/>
    <property type="match status" value="1"/>
</dbReference>
<dbReference type="InterPro" id="IPR011640">
    <property type="entry name" value="Fe2_transport_prot_B_C"/>
</dbReference>
<evidence type="ECO:0000256" key="10">
    <source>
        <dbReference type="ARBA" id="ARBA00023065"/>
    </source>
</evidence>
<evidence type="ECO:0000256" key="7">
    <source>
        <dbReference type="ARBA" id="ARBA00022741"/>
    </source>
</evidence>
<dbReference type="GO" id="GO:0015093">
    <property type="term" value="F:ferrous iron transmembrane transporter activity"/>
    <property type="evidence" value="ECO:0007669"/>
    <property type="project" value="UniProtKB-UniRule"/>
</dbReference>
<evidence type="ECO:0000256" key="12">
    <source>
        <dbReference type="ARBA" id="ARBA00023136"/>
    </source>
</evidence>
<comment type="similarity">
    <text evidence="16">Belongs to the TRAFAC class TrmE-Era-EngA-EngB-Septin-like GTPase superfamily. FeoB GTPase (TC 9.A.8) family.</text>
</comment>
<dbReference type="InterPro" id="IPR003373">
    <property type="entry name" value="Fe2_transport_prot-B"/>
</dbReference>
<dbReference type="Gene3D" id="3.40.50.300">
    <property type="entry name" value="P-loop containing nucleotide triphosphate hydrolases"/>
    <property type="match status" value="1"/>
</dbReference>
<dbReference type="Pfam" id="PF07670">
    <property type="entry name" value="Gate"/>
    <property type="match status" value="2"/>
</dbReference>
<feature type="binding site" evidence="14">
    <location>
        <begin position="10"/>
        <end position="17"/>
    </location>
    <ligand>
        <name>GTP</name>
        <dbReference type="ChEBI" id="CHEBI:37565"/>
        <label>1</label>
    </ligand>
</feature>
<evidence type="ECO:0000256" key="1">
    <source>
        <dbReference type="ARBA" id="ARBA00004429"/>
    </source>
</evidence>
<dbReference type="GO" id="GO:0005525">
    <property type="term" value="F:GTP binding"/>
    <property type="evidence" value="ECO:0007669"/>
    <property type="project" value="UniProtKB-KW"/>
</dbReference>
<dbReference type="KEGG" id="pbas:SMSP2_01263"/>
<evidence type="ECO:0000256" key="9">
    <source>
        <dbReference type="ARBA" id="ARBA00023004"/>
    </source>
</evidence>
<dbReference type="AlphaFoldDB" id="A0A1Q2MDX2"/>
<dbReference type="RefSeq" id="WP_146683133.1">
    <property type="nucleotide sequence ID" value="NZ_CP019646.1"/>
</dbReference>
<keyword evidence="8 16" id="KW-1133">Transmembrane helix</keyword>
<feature type="domain" description="FeoB-type G" evidence="17">
    <location>
        <begin position="3"/>
        <end position="165"/>
    </location>
</feature>
<feature type="binding site" evidence="14">
    <location>
        <begin position="35"/>
        <end position="39"/>
    </location>
    <ligand>
        <name>GTP</name>
        <dbReference type="ChEBI" id="CHEBI:37565"/>
        <label>2</label>
    </ligand>
</feature>
<dbReference type="InterPro" id="IPR006073">
    <property type="entry name" value="GTP-bd"/>
</dbReference>
<keyword evidence="15" id="KW-0479">Metal-binding</keyword>
<sequence length="689" mass="76496">MKKITAAIAGNPNSGKTTLFNALTGARQHVGNYPGVTVEKKEGSRIYKDCQINFIDLPGTYSLTAHSIEEVVARDYIINENPDVVVNIIDASNFERNLYLATQLLELNVPLILVLNMADVAKKQGYSFDTEKLGSFFNARAILTVASKSEGINELLDSIIEKSQIQTEQTPSPLQIHYGEDIEREIDKLEKLVDKKHPFAKKYGARWLCLKLLEKDEQIIGLSQNREILNAAEQSISHLEKLYGDSPEILIAEKRYGFVSGVYEGAVVHTVQHRHQISDLVDKVLLNRVLGLPIFIIMMYLVFKLTFWIGAHPMVWIETGFAYLSNFISGLWPQGSENAVKSLIVDGIIGGVGGVVVFLPNIVLLFLAIAILEDSGYMARAAFLMDRIMKKIGLHGRSFIPMVIGFGCTVPAIMATRILDDRKSRLTTIMVLPLMSCGARLPIYTLFISAFFAVRWHAMVMLIVYMIGILIAIILSLLLRKTLLKGESGIFLMELPPYRMPTIRGMLTHAWERSWLYLKKAGTVILAISIVLWFMTTYPKASEEKLSGLSEQDIQKAQLQNSIAGRVGLAMEPAIKPLGFDYRIGTALIGALAAKEVFVAQTGIVFSISDSSGEESLTLREKLRANYTPLQGFCVMLFCLISAPCAATLAICRKETNSWGWALFQYLGLTAIGYTVTLIVYQTGSLFLG</sequence>
<dbReference type="InterPro" id="IPR041069">
    <property type="entry name" value="FeoB_Cyto"/>
</dbReference>
<keyword evidence="7 14" id="KW-0547">Nucleotide-binding</keyword>
<evidence type="ECO:0000313" key="18">
    <source>
        <dbReference type="EMBL" id="AQQ70901.1"/>
    </source>
</evidence>
<dbReference type="PANTHER" id="PTHR43185">
    <property type="entry name" value="FERROUS IRON TRANSPORT PROTEIN B"/>
    <property type="match status" value="1"/>
</dbReference>
<keyword evidence="19" id="KW-1185">Reference proteome</keyword>
<proteinExistence type="inferred from homology"/>
<evidence type="ECO:0000256" key="6">
    <source>
        <dbReference type="ARBA" id="ARBA00022692"/>
    </source>
</evidence>
<feature type="transmembrane region" description="Helical" evidence="16">
    <location>
        <begin position="458"/>
        <end position="479"/>
    </location>
</feature>
<evidence type="ECO:0000256" key="13">
    <source>
        <dbReference type="NCBIfam" id="TIGR00437"/>
    </source>
</evidence>
<feature type="binding site" evidence="14">
    <location>
        <begin position="56"/>
        <end position="59"/>
    </location>
    <ligand>
        <name>GTP</name>
        <dbReference type="ChEBI" id="CHEBI:37565"/>
        <label>3</label>
    </ligand>
</feature>
<organism evidence="18 19">
    <name type="scientific">Limihaloglobus sulfuriphilus</name>
    <dbReference type="NCBI Taxonomy" id="1851148"/>
    <lineage>
        <taxon>Bacteria</taxon>
        <taxon>Pseudomonadati</taxon>
        <taxon>Planctomycetota</taxon>
        <taxon>Phycisphaerae</taxon>
        <taxon>Sedimentisphaerales</taxon>
        <taxon>Sedimentisphaeraceae</taxon>
        <taxon>Limihaloglobus</taxon>
    </lineage>
</organism>
<keyword evidence="12 16" id="KW-0472">Membrane</keyword>
<feature type="binding site" evidence="15">
    <location>
        <position position="25"/>
    </location>
    <ligand>
        <name>Mg(2+)</name>
        <dbReference type="ChEBI" id="CHEBI:18420"/>
        <label>2</label>
    </ligand>
</feature>
<dbReference type="SUPFAM" id="SSF52540">
    <property type="entry name" value="P-loop containing nucleoside triphosphate hydrolases"/>
    <property type="match status" value="1"/>
</dbReference>
<dbReference type="Pfam" id="PF02421">
    <property type="entry name" value="FeoB_N"/>
    <property type="match status" value="1"/>
</dbReference>
<dbReference type="OrthoDB" id="9809127at2"/>
<feature type="transmembrane region" description="Helical" evidence="16">
    <location>
        <begin position="344"/>
        <end position="372"/>
    </location>
</feature>
<keyword evidence="5" id="KW-0997">Cell inner membrane</keyword>
<dbReference type="NCBIfam" id="TIGR00437">
    <property type="entry name" value="feoB"/>
    <property type="match status" value="1"/>
</dbReference>
<keyword evidence="15" id="KW-0460">Magnesium</keyword>
<dbReference type="InterPro" id="IPR005225">
    <property type="entry name" value="Small_GTP-bd"/>
</dbReference>
<dbReference type="Pfam" id="PF17910">
    <property type="entry name" value="FeoB_Cyto"/>
    <property type="match status" value="1"/>
</dbReference>
<evidence type="ECO:0000313" key="19">
    <source>
        <dbReference type="Proteomes" id="UP000188181"/>
    </source>
</evidence>
<keyword evidence="10" id="KW-0406">Ion transport</keyword>
<evidence type="ECO:0000256" key="15">
    <source>
        <dbReference type="PIRSR" id="PIRSR603373-2"/>
    </source>
</evidence>
<evidence type="ECO:0000256" key="4">
    <source>
        <dbReference type="ARBA" id="ARBA00022496"/>
    </source>
</evidence>